<accession>A0A101LUJ0</accession>
<geneLocation type="mitochondrion" evidence="2"/>
<keyword evidence="2" id="KW-0496">Mitochondrion</keyword>
<dbReference type="EMBL" id="LKAM01000017">
    <property type="protein sequence ID" value="KUM45596.1"/>
    <property type="molecule type" value="Genomic_DNA"/>
</dbReference>
<organism evidence="2">
    <name type="scientific">Picea glauca</name>
    <name type="common">White spruce</name>
    <name type="synonym">Pinus glauca</name>
    <dbReference type="NCBI Taxonomy" id="3330"/>
    <lineage>
        <taxon>Eukaryota</taxon>
        <taxon>Viridiplantae</taxon>
        <taxon>Streptophyta</taxon>
        <taxon>Embryophyta</taxon>
        <taxon>Tracheophyta</taxon>
        <taxon>Spermatophyta</taxon>
        <taxon>Pinopsida</taxon>
        <taxon>Pinidae</taxon>
        <taxon>Conifers I</taxon>
        <taxon>Pinales</taxon>
        <taxon>Pinaceae</taxon>
        <taxon>Picea</taxon>
    </lineage>
</organism>
<name>A0A101LUJ0_PICGL</name>
<feature type="signal peptide" evidence="1">
    <location>
        <begin position="1"/>
        <end position="18"/>
    </location>
</feature>
<feature type="chain" id="PRO_5007100104" evidence="1">
    <location>
        <begin position="19"/>
        <end position="81"/>
    </location>
</feature>
<proteinExistence type="predicted"/>
<reference evidence="2" key="1">
    <citation type="journal article" date="2015" name="Genome Biol. Evol.">
        <title>Organellar Genomes of White Spruce (Picea glauca): Assembly and Annotation.</title>
        <authorList>
            <person name="Jackman S.D."/>
            <person name="Warren R.L."/>
            <person name="Gibb E.A."/>
            <person name="Vandervalk B.P."/>
            <person name="Mohamadi H."/>
            <person name="Chu J."/>
            <person name="Raymond A."/>
            <person name="Pleasance S."/>
            <person name="Coope R."/>
            <person name="Wildung M.R."/>
            <person name="Ritland C.E."/>
            <person name="Bousquet J."/>
            <person name="Jones S.J."/>
            <person name="Bohlmann J."/>
            <person name="Birol I."/>
        </authorList>
    </citation>
    <scope>NUCLEOTIDE SEQUENCE [LARGE SCALE GENOMIC DNA]</scope>
    <source>
        <tissue evidence="2">Flushing bud</tissue>
    </source>
</reference>
<keyword evidence="1" id="KW-0732">Signal</keyword>
<protein>
    <submittedName>
        <fullName evidence="2">Uncharacterized protein</fullName>
    </submittedName>
</protein>
<evidence type="ECO:0000313" key="2">
    <source>
        <dbReference type="EMBL" id="KUM45596.1"/>
    </source>
</evidence>
<evidence type="ECO:0000256" key="1">
    <source>
        <dbReference type="SAM" id="SignalP"/>
    </source>
</evidence>
<gene>
    <name evidence="2" type="ORF">ABT39_MTgene2432</name>
</gene>
<sequence length="81" mass="9149">MSASFAPVLRVLLLGQLAFEQALLRLPFRGFDLELSLKDLEQAMMCFEQERRAKGFTTLIYPNMSITLICPCYLTRSSVSG</sequence>
<comment type="caution">
    <text evidence="2">The sequence shown here is derived from an EMBL/GenBank/DDBJ whole genome shotgun (WGS) entry which is preliminary data.</text>
</comment>
<dbReference type="AlphaFoldDB" id="A0A101LUJ0"/>